<dbReference type="InterPro" id="IPR019811">
    <property type="entry name" value="HDH_CS"/>
</dbReference>
<dbReference type="SUPFAM" id="SSF55347">
    <property type="entry name" value="Glyceraldehyde-3-phosphate dehydrogenase-like, C-terminal domain"/>
    <property type="match status" value="1"/>
</dbReference>
<evidence type="ECO:0000313" key="14">
    <source>
        <dbReference type="EMBL" id="HHQ80506.1"/>
    </source>
</evidence>
<evidence type="ECO:0000256" key="1">
    <source>
        <dbReference type="ARBA" id="ARBA00005056"/>
    </source>
</evidence>
<dbReference type="Gene3D" id="3.30.360.10">
    <property type="entry name" value="Dihydrodipicolinate Reductase, domain 2"/>
    <property type="match status" value="1"/>
</dbReference>
<dbReference type="PROSITE" id="PS01042">
    <property type="entry name" value="HOMOSER_DHGENASE"/>
    <property type="match status" value="1"/>
</dbReference>
<organism evidence="14">
    <name type="scientific">Fervidicoccus fontis</name>
    <dbReference type="NCBI Taxonomy" id="683846"/>
    <lineage>
        <taxon>Archaea</taxon>
        <taxon>Thermoproteota</taxon>
        <taxon>Thermoprotei</taxon>
        <taxon>Fervidicoccales</taxon>
        <taxon>Fervidicoccaceae</taxon>
        <taxon>Fervidicoccus</taxon>
    </lineage>
</organism>
<comment type="pathway">
    <text evidence="1">Amino-acid biosynthesis; L-threonine biosynthesis; L-threonine from L-aspartate: step 3/5.</text>
</comment>
<dbReference type="Pfam" id="PF03447">
    <property type="entry name" value="NAD_binding_3"/>
    <property type="match status" value="1"/>
</dbReference>
<reference evidence="14" key="1">
    <citation type="journal article" date="2020" name="mSystems">
        <title>Genome- and Community-Level Interaction Insights into Carbon Utilization and Element Cycling Functions of Hydrothermarchaeota in Hydrothermal Sediment.</title>
        <authorList>
            <person name="Zhou Z."/>
            <person name="Liu Y."/>
            <person name="Xu W."/>
            <person name="Pan J."/>
            <person name="Luo Z.H."/>
            <person name="Li M."/>
        </authorList>
    </citation>
    <scope>NUCLEOTIDE SEQUENCE [LARGE SCALE GENOMIC DNA]</scope>
    <source>
        <strain evidence="14">SpSt-1116</strain>
    </source>
</reference>
<evidence type="ECO:0000256" key="10">
    <source>
        <dbReference type="PIRSR" id="PIRSR036497-1"/>
    </source>
</evidence>
<evidence type="ECO:0000256" key="8">
    <source>
        <dbReference type="ARBA" id="ARBA00023002"/>
    </source>
</evidence>
<dbReference type="GO" id="GO:0004412">
    <property type="term" value="F:homoserine dehydrogenase activity"/>
    <property type="evidence" value="ECO:0007669"/>
    <property type="project" value="UniProtKB-EC"/>
</dbReference>
<accession>A0A7J3ZK67</accession>
<keyword evidence="9" id="KW-0486">Methionine biosynthesis</keyword>
<evidence type="ECO:0000256" key="2">
    <source>
        <dbReference type="ARBA" id="ARBA00005062"/>
    </source>
</evidence>
<dbReference type="AlphaFoldDB" id="A0A7J3ZK67"/>
<dbReference type="GO" id="GO:0009088">
    <property type="term" value="P:threonine biosynthetic process"/>
    <property type="evidence" value="ECO:0007669"/>
    <property type="project" value="UniProtKB-UniPathway"/>
</dbReference>
<dbReference type="FunFam" id="3.30.360.10:FF:000005">
    <property type="entry name" value="Homoserine dehydrogenase"/>
    <property type="match status" value="1"/>
</dbReference>
<dbReference type="UniPathway" id="UPA00051">
    <property type="reaction ID" value="UER00465"/>
</dbReference>
<dbReference type="InterPro" id="IPR001342">
    <property type="entry name" value="HDH_cat"/>
</dbReference>
<sequence length="343" mass="37652">MRNVKLAVIGFGNVGRAFIKTIALKRMVISMEYGIEINVVAVADSKGMVVEADGLTSYEMLKLCELLRSEIRLFSSYAKPSVDIAEIYDKTAPDIHVELTPSNYATGEPGYTNIMFAIKRGAHVVTANKAPLALHFREIIEEARARKLEVKFGATVMGGTPFLEVLSSMRSHDIERAEGILNATTNYILTEMHEEPIDFDEAPRRAQALGVAEADPTLDIKGFDAAAKLTIISHVVGKPIRIDEVRRESLAGVKLKDVLDAVKQRRVLKYIASLDLREKSASVKIEKVPRSSIFARVSGTLNRARVKSDAAELFLIGKGGGGTETAHTVLDDVIDIALRWLYG</sequence>
<keyword evidence="6" id="KW-0028">Amino-acid biosynthesis</keyword>
<evidence type="ECO:0000256" key="11">
    <source>
        <dbReference type="PIRSR" id="PIRSR036497-2"/>
    </source>
</evidence>
<dbReference type="GO" id="GO:0009086">
    <property type="term" value="P:methionine biosynthetic process"/>
    <property type="evidence" value="ECO:0007669"/>
    <property type="project" value="UniProtKB-KW"/>
</dbReference>
<evidence type="ECO:0000256" key="7">
    <source>
        <dbReference type="ARBA" id="ARBA00022697"/>
    </source>
</evidence>
<feature type="binding site" evidence="11">
    <location>
        <begin position="10"/>
        <end position="15"/>
    </location>
    <ligand>
        <name>NADP(+)</name>
        <dbReference type="ChEBI" id="CHEBI:58349"/>
    </ligand>
</feature>
<dbReference type="InterPro" id="IPR036291">
    <property type="entry name" value="NAD(P)-bd_dom_sf"/>
</dbReference>
<keyword evidence="11" id="KW-0521">NADP</keyword>
<protein>
    <recommendedName>
        <fullName evidence="5">Homoserine dehydrogenase</fullName>
        <ecNumber evidence="4">1.1.1.3</ecNumber>
    </recommendedName>
</protein>
<dbReference type="PANTHER" id="PTHR43331">
    <property type="entry name" value="HOMOSERINE DEHYDROGENASE"/>
    <property type="match status" value="1"/>
</dbReference>
<comment type="similarity">
    <text evidence="3">Belongs to the homoserine dehydrogenase family.</text>
</comment>
<feature type="active site" description="Proton donor" evidence="10">
    <location>
        <position position="228"/>
    </location>
</feature>
<evidence type="ECO:0000256" key="9">
    <source>
        <dbReference type="ARBA" id="ARBA00023167"/>
    </source>
</evidence>
<dbReference type="Pfam" id="PF00742">
    <property type="entry name" value="Homoserine_dh"/>
    <property type="match status" value="1"/>
</dbReference>
<feature type="binding site" evidence="11">
    <location>
        <position position="213"/>
    </location>
    <ligand>
        <name>L-homoserine</name>
        <dbReference type="ChEBI" id="CHEBI:57476"/>
    </ligand>
</feature>
<evidence type="ECO:0000256" key="5">
    <source>
        <dbReference type="ARBA" id="ARBA00013376"/>
    </source>
</evidence>
<feature type="domain" description="Aspartate/homoserine dehydrogenase NAD-binding" evidence="13">
    <location>
        <begin position="10"/>
        <end position="148"/>
    </location>
</feature>
<proteinExistence type="inferred from homology"/>
<feature type="binding site" evidence="11">
    <location>
        <position position="129"/>
    </location>
    <ligand>
        <name>NADPH</name>
        <dbReference type="ChEBI" id="CHEBI:57783"/>
    </ligand>
</feature>
<dbReference type="EC" id="1.1.1.3" evidence="4"/>
<dbReference type="Gene3D" id="3.40.50.720">
    <property type="entry name" value="NAD(P)-binding Rossmann-like Domain"/>
    <property type="match status" value="1"/>
</dbReference>
<evidence type="ECO:0000256" key="6">
    <source>
        <dbReference type="ARBA" id="ARBA00022605"/>
    </source>
</evidence>
<dbReference type="PIRSF" id="PIRSF036497">
    <property type="entry name" value="HDH_short"/>
    <property type="match status" value="1"/>
</dbReference>
<comment type="caution">
    <text evidence="14">The sequence shown here is derived from an EMBL/GenBank/DDBJ whole genome shotgun (WGS) entry which is preliminary data.</text>
</comment>
<dbReference type="InterPro" id="IPR022697">
    <property type="entry name" value="HDH_short"/>
</dbReference>
<evidence type="ECO:0000256" key="3">
    <source>
        <dbReference type="ARBA" id="ARBA00006753"/>
    </source>
</evidence>
<evidence type="ECO:0000259" key="12">
    <source>
        <dbReference type="Pfam" id="PF00742"/>
    </source>
</evidence>
<gene>
    <name evidence="14" type="ORF">ENM78_03500</name>
</gene>
<dbReference type="UniPathway" id="UPA00050">
    <property type="reaction ID" value="UER00063"/>
</dbReference>
<evidence type="ECO:0000256" key="4">
    <source>
        <dbReference type="ARBA" id="ARBA00013213"/>
    </source>
</evidence>
<keyword evidence="8" id="KW-0560">Oxidoreductase</keyword>
<evidence type="ECO:0000259" key="13">
    <source>
        <dbReference type="Pfam" id="PF03447"/>
    </source>
</evidence>
<dbReference type="SUPFAM" id="SSF51735">
    <property type="entry name" value="NAD(P)-binding Rossmann-fold domains"/>
    <property type="match status" value="1"/>
</dbReference>
<keyword evidence="7" id="KW-0791">Threonine biosynthesis</keyword>
<dbReference type="GO" id="GO:0050661">
    <property type="term" value="F:NADP binding"/>
    <property type="evidence" value="ECO:0007669"/>
    <property type="project" value="InterPro"/>
</dbReference>
<dbReference type="InterPro" id="IPR005106">
    <property type="entry name" value="Asp/hSer_DH_NAD-bd"/>
</dbReference>
<comment type="pathway">
    <text evidence="2">Amino-acid biosynthesis; L-methionine biosynthesis via de novo pathway; L-homoserine from L-aspartate: step 3/3.</text>
</comment>
<feature type="domain" description="Homoserine dehydrogenase catalytic" evidence="12">
    <location>
        <begin position="168"/>
        <end position="334"/>
    </location>
</feature>
<name>A0A7J3ZK67_9CREN</name>
<dbReference type="EMBL" id="DRZC01000049">
    <property type="protein sequence ID" value="HHQ80506.1"/>
    <property type="molecule type" value="Genomic_DNA"/>
</dbReference>
<dbReference type="PANTHER" id="PTHR43331:SF1">
    <property type="entry name" value="HOMOSERINE DEHYDROGENASE"/>
    <property type="match status" value="1"/>
</dbReference>